<accession>A0AAD7C240</accession>
<dbReference type="Proteomes" id="UP001221142">
    <property type="component" value="Unassembled WGS sequence"/>
</dbReference>
<gene>
    <name evidence="1" type="ORF">FB45DRAFT_864814</name>
</gene>
<evidence type="ECO:0000313" key="1">
    <source>
        <dbReference type="EMBL" id="KAJ7636822.1"/>
    </source>
</evidence>
<comment type="caution">
    <text evidence="1">The sequence shown here is derived from an EMBL/GenBank/DDBJ whole genome shotgun (WGS) entry which is preliminary data.</text>
</comment>
<protein>
    <submittedName>
        <fullName evidence="1">Uncharacterized protein</fullName>
    </submittedName>
</protein>
<sequence length="166" mass="20149">MDYYDYLCGPPYYTDVEVKEIVKEREKAIRNVYANWFTDPLLTGDQHGPFEWFTEWKDFDLIPFWLDRTDDGQLKIDKLFREIWVVPGTIEMLAFLPSCDGLYFLFAAGREYYLWEYYDERILKRHSKKFASHQEFVDYATKAEDWESNLPDMEVPQAVETDFKWW</sequence>
<reference evidence="1" key="1">
    <citation type="submission" date="2023-03" db="EMBL/GenBank/DDBJ databases">
        <title>Massive genome expansion in bonnet fungi (Mycena s.s.) driven by repeated elements and novel gene families across ecological guilds.</title>
        <authorList>
            <consortium name="Lawrence Berkeley National Laboratory"/>
            <person name="Harder C.B."/>
            <person name="Miyauchi S."/>
            <person name="Viragh M."/>
            <person name="Kuo A."/>
            <person name="Thoen E."/>
            <person name="Andreopoulos B."/>
            <person name="Lu D."/>
            <person name="Skrede I."/>
            <person name="Drula E."/>
            <person name="Henrissat B."/>
            <person name="Morin E."/>
            <person name="Kohler A."/>
            <person name="Barry K."/>
            <person name="LaButti K."/>
            <person name="Morin E."/>
            <person name="Salamov A."/>
            <person name="Lipzen A."/>
            <person name="Mereny Z."/>
            <person name="Hegedus B."/>
            <person name="Baldrian P."/>
            <person name="Stursova M."/>
            <person name="Weitz H."/>
            <person name="Taylor A."/>
            <person name="Grigoriev I.V."/>
            <person name="Nagy L.G."/>
            <person name="Martin F."/>
            <person name="Kauserud H."/>
        </authorList>
    </citation>
    <scope>NUCLEOTIDE SEQUENCE</scope>
    <source>
        <strain evidence="1">9284</strain>
    </source>
</reference>
<name>A0AAD7C240_9AGAR</name>
<dbReference type="EMBL" id="JARKIF010000006">
    <property type="protein sequence ID" value="KAJ7636822.1"/>
    <property type="molecule type" value="Genomic_DNA"/>
</dbReference>
<keyword evidence="2" id="KW-1185">Reference proteome</keyword>
<organism evidence="1 2">
    <name type="scientific">Roridomyces roridus</name>
    <dbReference type="NCBI Taxonomy" id="1738132"/>
    <lineage>
        <taxon>Eukaryota</taxon>
        <taxon>Fungi</taxon>
        <taxon>Dikarya</taxon>
        <taxon>Basidiomycota</taxon>
        <taxon>Agaricomycotina</taxon>
        <taxon>Agaricomycetes</taxon>
        <taxon>Agaricomycetidae</taxon>
        <taxon>Agaricales</taxon>
        <taxon>Marasmiineae</taxon>
        <taxon>Mycenaceae</taxon>
        <taxon>Roridomyces</taxon>
    </lineage>
</organism>
<dbReference type="AlphaFoldDB" id="A0AAD7C240"/>
<proteinExistence type="predicted"/>
<evidence type="ECO:0000313" key="2">
    <source>
        <dbReference type="Proteomes" id="UP001221142"/>
    </source>
</evidence>